<dbReference type="EMBL" id="JANPWB010000001">
    <property type="protein sequence ID" value="KAJ1214293.1"/>
    <property type="molecule type" value="Genomic_DNA"/>
</dbReference>
<name>A0AAV7WJS3_PLEWA</name>
<accession>A0AAV7WJS3</accession>
<feature type="compositionally biased region" description="Basic and acidic residues" evidence="1">
    <location>
        <begin position="52"/>
        <end position="66"/>
    </location>
</feature>
<keyword evidence="3" id="KW-1185">Reference proteome</keyword>
<comment type="caution">
    <text evidence="2">The sequence shown here is derived from an EMBL/GenBank/DDBJ whole genome shotgun (WGS) entry which is preliminary data.</text>
</comment>
<evidence type="ECO:0000313" key="2">
    <source>
        <dbReference type="EMBL" id="KAJ1214293.1"/>
    </source>
</evidence>
<feature type="compositionally biased region" description="Polar residues" evidence="1">
    <location>
        <begin position="88"/>
        <end position="97"/>
    </location>
</feature>
<feature type="region of interest" description="Disordered" evidence="1">
    <location>
        <begin position="45"/>
        <end position="112"/>
    </location>
</feature>
<organism evidence="2 3">
    <name type="scientific">Pleurodeles waltl</name>
    <name type="common">Iberian ribbed newt</name>
    <dbReference type="NCBI Taxonomy" id="8319"/>
    <lineage>
        <taxon>Eukaryota</taxon>
        <taxon>Metazoa</taxon>
        <taxon>Chordata</taxon>
        <taxon>Craniata</taxon>
        <taxon>Vertebrata</taxon>
        <taxon>Euteleostomi</taxon>
        <taxon>Amphibia</taxon>
        <taxon>Batrachia</taxon>
        <taxon>Caudata</taxon>
        <taxon>Salamandroidea</taxon>
        <taxon>Salamandridae</taxon>
        <taxon>Pleurodelinae</taxon>
        <taxon>Pleurodeles</taxon>
    </lineage>
</organism>
<reference evidence="2" key="1">
    <citation type="journal article" date="2022" name="bioRxiv">
        <title>Sequencing and chromosome-scale assembly of the giantPleurodeles waltlgenome.</title>
        <authorList>
            <person name="Brown T."/>
            <person name="Elewa A."/>
            <person name="Iarovenko S."/>
            <person name="Subramanian E."/>
            <person name="Araus A.J."/>
            <person name="Petzold A."/>
            <person name="Susuki M."/>
            <person name="Suzuki K.-i.T."/>
            <person name="Hayashi T."/>
            <person name="Toyoda A."/>
            <person name="Oliveira C."/>
            <person name="Osipova E."/>
            <person name="Leigh N.D."/>
            <person name="Simon A."/>
            <person name="Yun M.H."/>
        </authorList>
    </citation>
    <scope>NUCLEOTIDE SEQUENCE</scope>
    <source>
        <strain evidence="2">20211129_DDA</strain>
        <tissue evidence="2">Liver</tissue>
    </source>
</reference>
<protein>
    <submittedName>
        <fullName evidence="2">Uncharacterized protein</fullName>
    </submittedName>
</protein>
<dbReference type="Proteomes" id="UP001066276">
    <property type="component" value="Chromosome 1_1"/>
</dbReference>
<evidence type="ECO:0000313" key="3">
    <source>
        <dbReference type="Proteomes" id="UP001066276"/>
    </source>
</evidence>
<gene>
    <name evidence="2" type="ORF">NDU88_001916</name>
</gene>
<dbReference type="AlphaFoldDB" id="A0AAV7WJS3"/>
<sequence length="112" mass="12195">MLSYDNLSLDDILIPSISLDDILILVRSRAREMESALSRRVAVPISTQGEKGSPDFSEKEEEHDLDVGSSPTNGDEGDRMYQAGKESCPTQHPQLQGNELMAGSQEVGLGHP</sequence>
<evidence type="ECO:0000256" key="1">
    <source>
        <dbReference type="SAM" id="MobiDB-lite"/>
    </source>
</evidence>
<proteinExistence type="predicted"/>